<dbReference type="InterPro" id="IPR009057">
    <property type="entry name" value="Homeodomain-like_sf"/>
</dbReference>
<proteinExistence type="predicted"/>
<accession>A0A5J4RXV8</accession>
<dbReference type="InterPro" id="IPR001647">
    <property type="entry name" value="HTH_TetR"/>
</dbReference>
<dbReference type="SUPFAM" id="SSF46689">
    <property type="entry name" value="Homeodomain-like"/>
    <property type="match status" value="1"/>
</dbReference>
<sequence length="204" mass="23661">MTTYPMTVSKSKTRDKLVDVARQLFAKMGVENTTMNDIAIASRKGRRTLYTYFKSKEEIYLAAIESELEILSDTMKQVIEKETSPDMKIIKVIYTHLDAIKGVVDRNGTLRADFFRNIWKVEQVRKEFDTKEIQFFREILQEGKEQGVFGIEDVEITATLLHYCVKGIEVPYIRGRIGENLEPETRIKYVSNIVFGALQRHKNI</sequence>
<dbReference type="EMBL" id="SNRY01000648">
    <property type="protein sequence ID" value="KAA6338045.1"/>
    <property type="molecule type" value="Genomic_DNA"/>
</dbReference>
<evidence type="ECO:0000313" key="4">
    <source>
        <dbReference type="EMBL" id="KAA6338045.1"/>
    </source>
</evidence>
<evidence type="ECO:0000313" key="3">
    <source>
        <dbReference type="EMBL" id="KAA6338040.1"/>
    </source>
</evidence>
<evidence type="ECO:0000256" key="1">
    <source>
        <dbReference type="ARBA" id="ARBA00023125"/>
    </source>
</evidence>
<evidence type="ECO:0000259" key="2">
    <source>
        <dbReference type="PROSITE" id="PS50977"/>
    </source>
</evidence>
<dbReference type="PRINTS" id="PR00455">
    <property type="entry name" value="HTHTETR"/>
</dbReference>
<feature type="domain" description="HTH tetR-type" evidence="2">
    <location>
        <begin position="11"/>
        <end position="71"/>
    </location>
</feature>
<keyword evidence="1" id="KW-0238">DNA-binding</keyword>
<dbReference type="Pfam" id="PF00440">
    <property type="entry name" value="TetR_N"/>
    <property type="match status" value="1"/>
</dbReference>
<dbReference type="PANTHER" id="PTHR43479">
    <property type="entry name" value="ACREF/ENVCD OPERON REPRESSOR-RELATED"/>
    <property type="match status" value="1"/>
</dbReference>
<gene>
    <name evidence="3" type="ORF">EZS27_013922</name>
    <name evidence="4" type="ORF">EZS27_013927</name>
</gene>
<dbReference type="AlphaFoldDB" id="A0A5J4RXV8"/>
<dbReference type="PROSITE" id="PS50977">
    <property type="entry name" value="HTH_TETR_2"/>
    <property type="match status" value="1"/>
</dbReference>
<dbReference type="InterPro" id="IPR050624">
    <property type="entry name" value="HTH-type_Tx_Regulator"/>
</dbReference>
<reference evidence="4" key="1">
    <citation type="submission" date="2019-03" db="EMBL/GenBank/DDBJ databases">
        <title>Single cell metagenomics reveals metabolic interactions within the superorganism composed of flagellate Streblomastix strix and complex community of Bacteroidetes bacteria on its surface.</title>
        <authorList>
            <person name="Treitli S.C."/>
            <person name="Kolisko M."/>
            <person name="Husnik F."/>
            <person name="Keeling P."/>
            <person name="Hampl V."/>
        </authorList>
    </citation>
    <scope>NUCLEOTIDE SEQUENCE</scope>
    <source>
        <strain evidence="4">STM</strain>
    </source>
</reference>
<organism evidence="4">
    <name type="scientific">termite gut metagenome</name>
    <dbReference type="NCBI Taxonomy" id="433724"/>
    <lineage>
        <taxon>unclassified sequences</taxon>
        <taxon>metagenomes</taxon>
        <taxon>organismal metagenomes</taxon>
    </lineage>
</organism>
<dbReference type="PANTHER" id="PTHR43479:SF11">
    <property type="entry name" value="ACREF_ENVCD OPERON REPRESSOR-RELATED"/>
    <property type="match status" value="1"/>
</dbReference>
<name>A0A5J4RXV8_9ZZZZ</name>
<dbReference type="EMBL" id="SNRY01000648">
    <property type="protein sequence ID" value="KAA6338040.1"/>
    <property type="molecule type" value="Genomic_DNA"/>
</dbReference>
<dbReference type="InterPro" id="IPR036271">
    <property type="entry name" value="Tet_transcr_reg_TetR-rel_C_sf"/>
</dbReference>
<dbReference type="Gene3D" id="1.10.357.10">
    <property type="entry name" value="Tetracycline Repressor, domain 2"/>
    <property type="match status" value="1"/>
</dbReference>
<protein>
    <submittedName>
        <fullName evidence="4">HTH-type transcriptional repressor KstR2</fullName>
    </submittedName>
</protein>
<dbReference type="SUPFAM" id="SSF48498">
    <property type="entry name" value="Tetracyclin repressor-like, C-terminal domain"/>
    <property type="match status" value="1"/>
</dbReference>
<dbReference type="Gene3D" id="1.10.10.60">
    <property type="entry name" value="Homeodomain-like"/>
    <property type="match status" value="1"/>
</dbReference>
<dbReference type="GO" id="GO:0003677">
    <property type="term" value="F:DNA binding"/>
    <property type="evidence" value="ECO:0007669"/>
    <property type="project" value="UniProtKB-KW"/>
</dbReference>
<comment type="caution">
    <text evidence="4">The sequence shown here is derived from an EMBL/GenBank/DDBJ whole genome shotgun (WGS) entry which is preliminary data.</text>
</comment>